<name>A0A0F9QHE8_9ZZZZ</name>
<dbReference type="InterPro" id="IPR030489">
    <property type="entry name" value="TR_Rrf2-type_CS"/>
</dbReference>
<comment type="caution">
    <text evidence="2">The sequence shown here is derived from an EMBL/GenBank/DDBJ whole genome shotgun (WGS) entry which is preliminary data.</text>
</comment>
<accession>A0A0F9QHE8</accession>
<dbReference type="PROSITE" id="PS51197">
    <property type="entry name" value="HTH_RRF2_2"/>
    <property type="match status" value="1"/>
</dbReference>
<dbReference type="NCBIfam" id="TIGR00738">
    <property type="entry name" value="rrf2_super"/>
    <property type="match status" value="1"/>
</dbReference>
<dbReference type="InterPro" id="IPR000944">
    <property type="entry name" value="Tscrpt_reg_Rrf2"/>
</dbReference>
<dbReference type="InterPro" id="IPR036388">
    <property type="entry name" value="WH-like_DNA-bd_sf"/>
</dbReference>
<dbReference type="SUPFAM" id="SSF46785">
    <property type="entry name" value="Winged helix' DNA-binding domain"/>
    <property type="match status" value="1"/>
</dbReference>
<dbReference type="Gene3D" id="1.10.10.10">
    <property type="entry name" value="Winged helix-like DNA-binding domain superfamily/Winged helix DNA-binding domain"/>
    <property type="match status" value="1"/>
</dbReference>
<dbReference type="AlphaFoldDB" id="A0A0F9QHE8"/>
<reference evidence="2" key="1">
    <citation type="journal article" date="2015" name="Nature">
        <title>Complex archaea that bridge the gap between prokaryotes and eukaryotes.</title>
        <authorList>
            <person name="Spang A."/>
            <person name="Saw J.H."/>
            <person name="Jorgensen S.L."/>
            <person name="Zaremba-Niedzwiedzka K."/>
            <person name="Martijn J."/>
            <person name="Lind A.E."/>
            <person name="van Eijk R."/>
            <person name="Schleper C."/>
            <person name="Guy L."/>
            <person name="Ettema T.J."/>
        </authorList>
    </citation>
    <scope>NUCLEOTIDE SEQUENCE</scope>
</reference>
<dbReference type="PANTHER" id="PTHR33221">
    <property type="entry name" value="WINGED HELIX-TURN-HELIX TRANSCRIPTIONAL REGULATOR, RRF2 FAMILY"/>
    <property type="match status" value="1"/>
</dbReference>
<sequence length="171" mass="19363">MKLTSNLFFYNTHNSDRINNRIEKMRLSTKGRYGARAMLDLALNSGKGPILLRDIARRQEVSEKYLEHSISALRKAGLVRSIRGARGGYVLAKLPSQIRLSEIMQVLEGSMAPVECVDDPQVCQRAQLCVTRDIWVKIKEAVDNILESITLQGMVEQQENKESSRAILYDI</sequence>
<protein>
    <submittedName>
        <fullName evidence="2">Uncharacterized protein</fullName>
    </submittedName>
</protein>
<evidence type="ECO:0000256" key="1">
    <source>
        <dbReference type="ARBA" id="ARBA00023125"/>
    </source>
</evidence>
<dbReference type="GO" id="GO:0003677">
    <property type="term" value="F:DNA binding"/>
    <property type="evidence" value="ECO:0007669"/>
    <property type="project" value="UniProtKB-KW"/>
</dbReference>
<dbReference type="GO" id="GO:0003700">
    <property type="term" value="F:DNA-binding transcription factor activity"/>
    <property type="evidence" value="ECO:0007669"/>
    <property type="project" value="TreeGrafter"/>
</dbReference>
<proteinExistence type="predicted"/>
<dbReference type="PANTHER" id="PTHR33221:SF5">
    <property type="entry name" value="HTH-TYPE TRANSCRIPTIONAL REGULATOR ISCR"/>
    <property type="match status" value="1"/>
</dbReference>
<keyword evidence="1" id="KW-0238">DNA-binding</keyword>
<gene>
    <name evidence="2" type="ORF">LCGC14_1014980</name>
</gene>
<dbReference type="Pfam" id="PF02082">
    <property type="entry name" value="Rrf2"/>
    <property type="match status" value="1"/>
</dbReference>
<organism evidence="2">
    <name type="scientific">marine sediment metagenome</name>
    <dbReference type="NCBI Taxonomy" id="412755"/>
    <lineage>
        <taxon>unclassified sequences</taxon>
        <taxon>metagenomes</taxon>
        <taxon>ecological metagenomes</taxon>
    </lineage>
</organism>
<dbReference type="InterPro" id="IPR036390">
    <property type="entry name" value="WH_DNA-bd_sf"/>
</dbReference>
<evidence type="ECO:0000313" key="2">
    <source>
        <dbReference type="EMBL" id="KKN12591.1"/>
    </source>
</evidence>
<dbReference type="EMBL" id="LAZR01004016">
    <property type="protein sequence ID" value="KKN12591.1"/>
    <property type="molecule type" value="Genomic_DNA"/>
</dbReference>
<dbReference type="GO" id="GO:0005829">
    <property type="term" value="C:cytosol"/>
    <property type="evidence" value="ECO:0007669"/>
    <property type="project" value="TreeGrafter"/>
</dbReference>
<dbReference type="PROSITE" id="PS01332">
    <property type="entry name" value="HTH_RRF2_1"/>
    <property type="match status" value="1"/>
</dbReference>